<dbReference type="Gene3D" id="1.25.50.20">
    <property type="match status" value="1"/>
</dbReference>
<dbReference type="InterPro" id="IPR027268">
    <property type="entry name" value="Peptidase_M4/M1_CTD_sf"/>
</dbReference>
<comment type="caution">
    <text evidence="15">The sequence shown here is derived from an EMBL/GenBank/DDBJ whole genome shotgun (WGS) entry which is preliminary data.</text>
</comment>
<evidence type="ECO:0000256" key="13">
    <source>
        <dbReference type="SAM" id="MobiDB-lite"/>
    </source>
</evidence>
<organism evidence="15 16">
    <name type="scientific">Clavelina lepadiformis</name>
    <name type="common">Light-bulb sea squirt</name>
    <name type="synonym">Ascidia lepadiformis</name>
    <dbReference type="NCBI Taxonomy" id="159417"/>
    <lineage>
        <taxon>Eukaryota</taxon>
        <taxon>Metazoa</taxon>
        <taxon>Chordata</taxon>
        <taxon>Tunicata</taxon>
        <taxon>Ascidiacea</taxon>
        <taxon>Aplousobranchia</taxon>
        <taxon>Clavelinidae</taxon>
        <taxon>Clavelina</taxon>
    </lineage>
</organism>
<comment type="similarity">
    <text evidence="3">Belongs to the peptidase M1 family.</text>
</comment>
<dbReference type="Gene3D" id="2.60.40.1730">
    <property type="entry name" value="tricorn interacting facor f3 domain"/>
    <property type="match status" value="2"/>
</dbReference>
<evidence type="ECO:0000313" key="15">
    <source>
        <dbReference type="EMBL" id="CAK8678715.1"/>
    </source>
</evidence>
<dbReference type="InterPro" id="IPR045357">
    <property type="entry name" value="Aminopeptidase_N-like_N"/>
</dbReference>
<evidence type="ECO:0000256" key="9">
    <source>
        <dbReference type="ARBA" id="ARBA00022833"/>
    </source>
</evidence>
<keyword evidence="16" id="KW-1185">Reference proteome</keyword>
<evidence type="ECO:0000256" key="11">
    <source>
        <dbReference type="ARBA" id="ARBA00023049"/>
    </source>
</evidence>
<comment type="similarity">
    <text evidence="2">Belongs to the RRM IMP/VICKZ family.</text>
</comment>
<proteinExistence type="inferred from homology"/>
<dbReference type="Pfam" id="PF01433">
    <property type="entry name" value="Peptidase_M1"/>
    <property type="match status" value="1"/>
</dbReference>
<keyword evidence="9" id="KW-0862">Zinc</keyword>
<dbReference type="PRINTS" id="PR00756">
    <property type="entry name" value="ALADIPTASE"/>
</dbReference>
<dbReference type="SUPFAM" id="SSF54791">
    <property type="entry name" value="Eukaryotic type KH-domain (KH-domain type I)"/>
    <property type="match status" value="4"/>
</dbReference>
<dbReference type="PANTHER" id="PTHR11533:SF299">
    <property type="entry name" value="AMINOPEPTIDASE"/>
    <property type="match status" value="1"/>
</dbReference>
<dbReference type="CDD" id="cd12358">
    <property type="entry name" value="RRM1_VICKZ"/>
    <property type="match status" value="1"/>
</dbReference>
<dbReference type="SUPFAM" id="SSF55486">
    <property type="entry name" value="Metalloproteases ('zincins'), catalytic domain"/>
    <property type="match status" value="1"/>
</dbReference>
<feature type="region of interest" description="Disordered" evidence="13">
    <location>
        <begin position="154"/>
        <end position="178"/>
    </location>
</feature>
<dbReference type="InterPro" id="IPR050344">
    <property type="entry name" value="Peptidase_M1_aminopeptidases"/>
</dbReference>
<dbReference type="Pfam" id="PF00076">
    <property type="entry name" value="RRM_1"/>
    <property type="match status" value="2"/>
</dbReference>
<dbReference type="InterPro" id="IPR024571">
    <property type="entry name" value="ERAP1-like_C_dom"/>
</dbReference>
<evidence type="ECO:0000256" key="3">
    <source>
        <dbReference type="ARBA" id="ARBA00010136"/>
    </source>
</evidence>
<dbReference type="Proteomes" id="UP001642483">
    <property type="component" value="Unassembled WGS sequence"/>
</dbReference>
<dbReference type="CDD" id="cd22403">
    <property type="entry name" value="KH-I_IGF2BP_rpt4"/>
    <property type="match status" value="1"/>
</dbReference>
<dbReference type="Pfam" id="PF11838">
    <property type="entry name" value="ERAP1_C"/>
    <property type="match status" value="1"/>
</dbReference>
<dbReference type="InterPro" id="IPR042097">
    <property type="entry name" value="Aminopeptidase_N-like_N_sf"/>
</dbReference>
<sequence length="1571" mass="177851">MNKIYIGSLPQDVTQVSLKEVFNAYNIELSNIVVNQKGFAFADCKDAASVDRAIEHMNGYMFNGKEMSVEHSVPRGSKSKKIQVRNIPSHLNWEELDKLLAEYGAVDNCEQVSTDSDTATVKVTYSTKAEAQAAIRDLDGKSVEGSTLRVTLLPDPADTTRPPRQGRFVNGGNFNTPFNQQFTRPKTVPELPTRMLVPSQYVGAIIGSKGETIRAITAKTRARIDVHRKDNPGATEKAITINGTPEACGAAVAAILDVVRKEDHDARMAAGTWNDDEVPLKILAHNSLIGRLIGREGRNLKAIQEKVACDDVKCKIAISNSMADMHQCNVERTIAIYGESCKCAEAEVLLMEKLRSCYENDMMAAYQQQQQYPGLHQLNMFPGLQGGYGPPMRDPMYNMPNYMNGPYRAQPGFSQEQRALQSETCTLYIPAEAVGAMIGSKGAHIRNISRIANASIKIVPPEDGDDDKQRRVMIMGNPEGQWKSQFCIFDKLKQEGFFNGDDERLTSEMTIPATIVGRVIGKGGNNVRELQRLTSSEVVIPRQSETEGMEEVPVKIVGHFFAIQSAQRRIRELLSKAKEAEKQKVVHTLYSILMSWHRIPDHENSEEDETIMMTSVGEDDTTAHLLREDASVVHRRELITNINNMSLRRRLREGMRTRPSLSTLSKRAKEERKYKYSLVSVLVIGICLILMVNIGLGYRKCESTNEEMYHPPKIHKLKQCIDSATGLPFPWQNYRLPTNLLPEDYHIFLHPNLTLQKYTAQVAINFSADKTTDYVILHSRGHTFKRVLNQGQNYQIVLDFYGNLTFSLGGFYLSKYKRNNGKEVVIGTTQFESLDARAAFPCFDEPAFKANFSLSMVREPSFKTLFNMPIESTNDYEGGLKIDNFGSTVKMSTYLVAFIVSDFQNVSNVTAGGVEVSIYSSPDKISETEFALKMACDVLDAYENLFNIPFPLPKMDLVAVPDFAAGAMENWGLVTYRETALLYNPATSSIKDQEWVATVIAHELSHQWFGNLVTMEWWNDLWLNEGFASYMEYYGVDMVHPKWKFFADFSATTVTAAMTQDSSQFTHALSFPVTDSRKVDEMFDSISYNKGASIIMMLEDFIGDEFFDGVRDYLMKHAYGNAENQDLVAAVVARDTDNNGDIQAMINAWTTLAGVPIVKVTLKDNKVSVEQSRFMYPDGSQNLPETGLWHIPLTYVTNISPQKATRKLLTQKSSSFDVPKVEWIKFNHNRVGYYRVAYDKGMWNMLINQLSQDHEVFSASDRVSLISDAFVAARVGNLNYQDAFRFASYLQSEKDYAPLILATSHLGYIDEMLKVGLKEEQRRMYEKYVTYIFTPLYYELAWKNKTSLSRMQLKLQSTIVSLMCSYKYEPCLTTAYAKFRNWKENNVLIEAEYMTTVFQSAIHHNLVEDWDVMWNAFVNTTDALLSNKLLSSIGMTTNLQKIIFLQEEMLKGENIRSQSASSLIVSLTSNMVGGSLTWRFVKQHWDEIVKLHPVASFAMRSIVHHCLTTILDEGEIVGAEAFFKSKGIDDMQYVKRTLEKVRINIHWFKQHASVIGKWLKQNENSWHSDRP</sequence>
<keyword evidence="6" id="KW-0479">Metal-binding</keyword>
<reference evidence="15 16" key="1">
    <citation type="submission" date="2024-02" db="EMBL/GenBank/DDBJ databases">
        <authorList>
            <person name="Daric V."/>
            <person name="Darras S."/>
        </authorList>
    </citation>
    <scope>NUCLEOTIDE SEQUENCE [LARGE SCALE GENOMIC DNA]</scope>
</reference>
<dbReference type="Gene3D" id="3.30.1370.10">
    <property type="entry name" value="K Homology domain, type 1"/>
    <property type="match status" value="2"/>
</dbReference>
<dbReference type="InterPro" id="IPR014782">
    <property type="entry name" value="Peptidase_M1_dom"/>
</dbReference>
<dbReference type="SMART" id="SM00322">
    <property type="entry name" value="KH"/>
    <property type="match status" value="4"/>
</dbReference>
<evidence type="ECO:0000256" key="12">
    <source>
        <dbReference type="PROSITE-ProRule" id="PRU00176"/>
    </source>
</evidence>
<dbReference type="InterPro" id="IPR004088">
    <property type="entry name" value="KH_dom_type_1"/>
</dbReference>
<dbReference type="CDD" id="cd09601">
    <property type="entry name" value="M1_APN-Q_like"/>
    <property type="match status" value="1"/>
</dbReference>
<name>A0ABP0FGB7_CLALP</name>
<dbReference type="PANTHER" id="PTHR11533">
    <property type="entry name" value="PROTEASE M1 ZINC METALLOPROTEASE"/>
    <property type="match status" value="1"/>
</dbReference>
<accession>A0ABP0FGB7</accession>
<evidence type="ECO:0000256" key="4">
    <source>
        <dbReference type="ARBA" id="ARBA00022448"/>
    </source>
</evidence>
<dbReference type="CDD" id="cd12359">
    <property type="entry name" value="RRM2_VICKZ"/>
    <property type="match status" value="1"/>
</dbReference>
<keyword evidence="12" id="KW-0694">RNA-binding</keyword>
<dbReference type="InterPro" id="IPR012677">
    <property type="entry name" value="Nucleotide-bd_a/b_plait_sf"/>
</dbReference>
<evidence type="ECO:0000256" key="5">
    <source>
        <dbReference type="ARBA" id="ARBA00022670"/>
    </source>
</evidence>
<dbReference type="InterPro" id="IPR001930">
    <property type="entry name" value="Peptidase_M1"/>
</dbReference>
<evidence type="ECO:0000256" key="1">
    <source>
        <dbReference type="ARBA" id="ARBA00001947"/>
    </source>
</evidence>
<keyword evidence="10" id="KW-0810">Translation regulation</keyword>
<comment type="cofactor">
    <cofactor evidence="1">
        <name>Zn(2+)</name>
        <dbReference type="ChEBI" id="CHEBI:29105"/>
    </cofactor>
</comment>
<dbReference type="PROSITE" id="PS50084">
    <property type="entry name" value="KH_TYPE_1"/>
    <property type="match status" value="4"/>
</dbReference>
<dbReference type="InterPro" id="IPR035979">
    <property type="entry name" value="RBD_domain_sf"/>
</dbReference>
<evidence type="ECO:0000256" key="2">
    <source>
        <dbReference type="ARBA" id="ARBA00009094"/>
    </source>
</evidence>
<dbReference type="Pfam" id="PF17900">
    <property type="entry name" value="Peptidase_M1_N"/>
    <property type="match status" value="1"/>
</dbReference>
<dbReference type="Pfam" id="PF00013">
    <property type="entry name" value="KH_1"/>
    <property type="match status" value="4"/>
</dbReference>
<dbReference type="SUPFAM" id="SSF63737">
    <property type="entry name" value="Leukotriene A4 hydrolase N-terminal domain"/>
    <property type="match status" value="1"/>
</dbReference>
<dbReference type="EMBL" id="CAWYQH010000057">
    <property type="protein sequence ID" value="CAK8678715.1"/>
    <property type="molecule type" value="Genomic_DNA"/>
</dbReference>
<dbReference type="Gene3D" id="2.60.40.1910">
    <property type="match status" value="1"/>
</dbReference>
<dbReference type="SUPFAM" id="SSF54928">
    <property type="entry name" value="RNA-binding domain, RBD"/>
    <property type="match status" value="1"/>
</dbReference>
<evidence type="ECO:0000256" key="10">
    <source>
        <dbReference type="ARBA" id="ARBA00022845"/>
    </source>
</evidence>
<dbReference type="InterPro" id="IPR034016">
    <property type="entry name" value="M1_APN-typ"/>
</dbReference>
<gene>
    <name evidence="15" type="ORF">CVLEPA_LOCUS9006</name>
</gene>
<evidence type="ECO:0000256" key="8">
    <source>
        <dbReference type="ARBA" id="ARBA00022816"/>
    </source>
</evidence>
<dbReference type="Gene3D" id="3.30.310.210">
    <property type="match status" value="1"/>
</dbReference>
<dbReference type="Gene3D" id="3.30.70.330">
    <property type="match status" value="2"/>
</dbReference>
<dbReference type="CDD" id="cd22401">
    <property type="entry name" value="KH-I_IGF2BP_rpt2"/>
    <property type="match status" value="1"/>
</dbReference>
<feature type="domain" description="RRM" evidence="14">
    <location>
        <begin position="80"/>
        <end position="155"/>
    </location>
</feature>
<dbReference type="InterPro" id="IPR036612">
    <property type="entry name" value="KH_dom_type_1_sf"/>
</dbReference>
<evidence type="ECO:0000313" key="16">
    <source>
        <dbReference type="Proteomes" id="UP001642483"/>
    </source>
</evidence>
<keyword evidence="8" id="KW-0509">mRNA transport</keyword>
<evidence type="ECO:0000259" key="14">
    <source>
        <dbReference type="PROSITE" id="PS50102"/>
    </source>
</evidence>
<dbReference type="InterPro" id="IPR000504">
    <property type="entry name" value="RRM_dom"/>
</dbReference>
<dbReference type="Gene3D" id="1.10.390.10">
    <property type="entry name" value="Neutral Protease Domain 2"/>
    <property type="match status" value="1"/>
</dbReference>
<keyword evidence="5" id="KW-0645">Protease</keyword>
<dbReference type="PROSITE" id="PS50102">
    <property type="entry name" value="RRM"/>
    <property type="match status" value="2"/>
</dbReference>
<dbReference type="InterPro" id="IPR004087">
    <property type="entry name" value="KH_dom"/>
</dbReference>
<keyword evidence="7" id="KW-0378">Hydrolase</keyword>
<dbReference type="SMART" id="SM00360">
    <property type="entry name" value="RRM"/>
    <property type="match status" value="2"/>
</dbReference>
<keyword evidence="11" id="KW-0482">Metalloprotease</keyword>
<feature type="domain" description="RRM" evidence="14">
    <location>
        <begin position="2"/>
        <end position="74"/>
    </location>
</feature>
<dbReference type="CDD" id="cd22402">
    <property type="entry name" value="KH-I_IGF2BP_rpt3"/>
    <property type="match status" value="1"/>
</dbReference>
<evidence type="ECO:0000256" key="7">
    <source>
        <dbReference type="ARBA" id="ARBA00022801"/>
    </source>
</evidence>
<keyword evidence="4" id="KW-0813">Transport</keyword>
<evidence type="ECO:0000256" key="6">
    <source>
        <dbReference type="ARBA" id="ARBA00022723"/>
    </source>
</evidence>
<protein>
    <recommendedName>
        <fullName evidence="14">RRM domain-containing protein</fullName>
    </recommendedName>
</protein>
<dbReference type="CDD" id="cd22400">
    <property type="entry name" value="KH-I_IGF2BP_rpt1"/>
    <property type="match status" value="1"/>
</dbReference>